<evidence type="ECO:0000313" key="2">
    <source>
        <dbReference type="EMBL" id="KAF2563389.1"/>
    </source>
</evidence>
<name>A0A8S9L3W0_BRACR</name>
<protein>
    <submittedName>
        <fullName evidence="3">Uncharacterized protein</fullName>
    </submittedName>
</protein>
<evidence type="ECO:0000313" key="3">
    <source>
        <dbReference type="EMBL" id="KAF2600832.1"/>
    </source>
</evidence>
<feature type="region of interest" description="Disordered" evidence="1">
    <location>
        <begin position="1"/>
        <end position="50"/>
    </location>
</feature>
<dbReference type="AlphaFoldDB" id="A0A8S9L3W0"/>
<evidence type="ECO:0000313" key="4">
    <source>
        <dbReference type="Proteomes" id="UP000712281"/>
    </source>
</evidence>
<proteinExistence type="predicted"/>
<dbReference type="Proteomes" id="UP000712281">
    <property type="component" value="Unassembled WGS sequence"/>
</dbReference>
<feature type="compositionally biased region" description="Basic and acidic residues" evidence="1">
    <location>
        <begin position="19"/>
        <end position="50"/>
    </location>
</feature>
<dbReference type="EMBL" id="QGKW02000717">
    <property type="protein sequence ID" value="KAF2600832.1"/>
    <property type="molecule type" value="Genomic_DNA"/>
</dbReference>
<dbReference type="EMBL" id="QGKY02001250">
    <property type="protein sequence ID" value="KAF2563389.1"/>
    <property type="molecule type" value="Genomic_DNA"/>
</dbReference>
<reference evidence="3" key="1">
    <citation type="submission" date="2019-12" db="EMBL/GenBank/DDBJ databases">
        <title>Genome sequencing and annotation of Brassica cretica.</title>
        <authorList>
            <person name="Studholme D.J."/>
            <person name="Sarris P.F."/>
        </authorList>
    </citation>
    <scope>NUCLEOTIDE SEQUENCE</scope>
    <source>
        <strain evidence="3">PFS-001/15</strain>
        <strain evidence="2">PFS-102/07</strain>
        <tissue evidence="3">Leaf</tissue>
    </source>
</reference>
<organism evidence="3 4">
    <name type="scientific">Brassica cretica</name>
    <name type="common">Mustard</name>
    <dbReference type="NCBI Taxonomy" id="69181"/>
    <lineage>
        <taxon>Eukaryota</taxon>
        <taxon>Viridiplantae</taxon>
        <taxon>Streptophyta</taxon>
        <taxon>Embryophyta</taxon>
        <taxon>Tracheophyta</taxon>
        <taxon>Spermatophyta</taxon>
        <taxon>Magnoliopsida</taxon>
        <taxon>eudicotyledons</taxon>
        <taxon>Gunneridae</taxon>
        <taxon>Pentapetalae</taxon>
        <taxon>rosids</taxon>
        <taxon>malvids</taxon>
        <taxon>Brassicales</taxon>
        <taxon>Brassicaceae</taxon>
        <taxon>Brassiceae</taxon>
        <taxon>Brassica</taxon>
    </lineage>
</organism>
<accession>A0A8S9L3W0</accession>
<gene>
    <name evidence="3" type="ORF">F2Q68_00009592</name>
    <name evidence="2" type="ORF">F2Q70_00016627</name>
</gene>
<comment type="caution">
    <text evidence="3">The sequence shown here is derived from an EMBL/GenBank/DDBJ whole genome shotgun (WGS) entry which is preliminary data.</text>
</comment>
<evidence type="ECO:0000256" key="1">
    <source>
        <dbReference type="SAM" id="MobiDB-lite"/>
    </source>
</evidence>
<sequence>MRSEINYTTRPPPPLASTHGEERERSRGEREEREHGDERDCARRERVLDS</sequence>